<reference evidence="1 2" key="1">
    <citation type="submission" date="2012-12" db="EMBL/GenBank/DDBJ databases">
        <title>Whole genome shotgun sequence of Gordonia aichiensis NBRC 108223.</title>
        <authorList>
            <person name="Isaki-Nakamura S."/>
            <person name="Hosoyama A."/>
            <person name="Tsuchikane K."/>
            <person name="Ando Y."/>
            <person name="Baba S."/>
            <person name="Ohji S."/>
            <person name="Hamada M."/>
            <person name="Tamura T."/>
            <person name="Yamazoe A."/>
            <person name="Yamazaki S."/>
            <person name="Fujita N."/>
        </authorList>
    </citation>
    <scope>NUCLEOTIDE SEQUENCE [LARGE SCALE GENOMIC DNA]</scope>
    <source>
        <strain evidence="1 2">NBRC 108223</strain>
    </source>
</reference>
<dbReference type="eggNOG" id="COG0318">
    <property type="taxonomic scope" value="Bacteria"/>
</dbReference>
<sequence>MLLPTMFPNAPDLDDAVVIGDDRLSREELVGAATAVAERIPGAQTLAVLAQPTVSPSSQSRAV</sequence>
<proteinExistence type="predicted"/>
<evidence type="ECO:0000313" key="1">
    <source>
        <dbReference type="EMBL" id="GAC50406.1"/>
    </source>
</evidence>
<evidence type="ECO:0000313" key="2">
    <source>
        <dbReference type="Proteomes" id="UP000010988"/>
    </source>
</evidence>
<keyword evidence="2" id="KW-1185">Reference proteome</keyword>
<comment type="caution">
    <text evidence="1">The sequence shown here is derived from an EMBL/GenBank/DDBJ whole genome shotgun (WGS) entry which is preliminary data.</text>
</comment>
<organism evidence="1 2">
    <name type="scientific">Gordonia aichiensis NBRC 108223</name>
    <dbReference type="NCBI Taxonomy" id="1220583"/>
    <lineage>
        <taxon>Bacteria</taxon>
        <taxon>Bacillati</taxon>
        <taxon>Actinomycetota</taxon>
        <taxon>Actinomycetes</taxon>
        <taxon>Mycobacteriales</taxon>
        <taxon>Gordoniaceae</taxon>
        <taxon>Gordonia</taxon>
    </lineage>
</organism>
<name>L7KPH2_9ACTN</name>
<dbReference type="EMBL" id="BANR01000024">
    <property type="protein sequence ID" value="GAC50406.1"/>
    <property type="molecule type" value="Genomic_DNA"/>
</dbReference>
<protein>
    <submittedName>
        <fullName evidence="1">Uncharacterized protein</fullName>
    </submittedName>
</protein>
<accession>L7KPH2</accession>
<gene>
    <name evidence="1" type="ORF">GOACH_24_00270</name>
</gene>
<dbReference type="STRING" id="1220583.GOACH_24_00270"/>
<dbReference type="Proteomes" id="UP000010988">
    <property type="component" value="Unassembled WGS sequence"/>
</dbReference>
<dbReference type="AlphaFoldDB" id="L7KPH2"/>